<organism evidence="1 2">
    <name type="scientific">Suillus plorans</name>
    <dbReference type="NCBI Taxonomy" id="116603"/>
    <lineage>
        <taxon>Eukaryota</taxon>
        <taxon>Fungi</taxon>
        <taxon>Dikarya</taxon>
        <taxon>Basidiomycota</taxon>
        <taxon>Agaricomycotina</taxon>
        <taxon>Agaricomycetes</taxon>
        <taxon>Agaricomycetidae</taxon>
        <taxon>Boletales</taxon>
        <taxon>Suillineae</taxon>
        <taxon>Suillaceae</taxon>
        <taxon>Suillus</taxon>
    </lineage>
</organism>
<dbReference type="RefSeq" id="XP_041151983.1">
    <property type="nucleotide sequence ID" value="XM_041308003.1"/>
</dbReference>
<evidence type="ECO:0000313" key="2">
    <source>
        <dbReference type="Proteomes" id="UP000719766"/>
    </source>
</evidence>
<dbReference type="EMBL" id="JABBWE010000141">
    <property type="protein sequence ID" value="KAG1784498.1"/>
    <property type="molecule type" value="Genomic_DNA"/>
</dbReference>
<comment type="caution">
    <text evidence="1">The sequence shown here is derived from an EMBL/GenBank/DDBJ whole genome shotgun (WGS) entry which is preliminary data.</text>
</comment>
<keyword evidence="2" id="KW-1185">Reference proteome</keyword>
<evidence type="ECO:0000313" key="1">
    <source>
        <dbReference type="EMBL" id="KAG1784498.1"/>
    </source>
</evidence>
<proteinExistence type="predicted"/>
<dbReference type="Proteomes" id="UP000719766">
    <property type="component" value="Unassembled WGS sequence"/>
</dbReference>
<accession>A0A9P7A9B7</accession>
<protein>
    <submittedName>
        <fullName evidence="1">Uncharacterized protein</fullName>
    </submittedName>
</protein>
<reference evidence="1" key="1">
    <citation type="journal article" date="2020" name="New Phytol.">
        <title>Comparative genomics reveals dynamic genome evolution in host specialist ectomycorrhizal fungi.</title>
        <authorList>
            <person name="Lofgren L.A."/>
            <person name="Nguyen N.H."/>
            <person name="Vilgalys R."/>
            <person name="Ruytinx J."/>
            <person name="Liao H.L."/>
            <person name="Branco S."/>
            <person name="Kuo A."/>
            <person name="LaButti K."/>
            <person name="Lipzen A."/>
            <person name="Andreopoulos W."/>
            <person name="Pangilinan J."/>
            <person name="Riley R."/>
            <person name="Hundley H."/>
            <person name="Na H."/>
            <person name="Barry K."/>
            <person name="Grigoriev I.V."/>
            <person name="Stajich J.E."/>
            <person name="Kennedy P.G."/>
        </authorList>
    </citation>
    <scope>NUCLEOTIDE SEQUENCE</scope>
    <source>
        <strain evidence="1">S12</strain>
    </source>
</reference>
<dbReference type="GeneID" id="64601767"/>
<gene>
    <name evidence="1" type="ORF">HD556DRAFT_1451696</name>
</gene>
<dbReference type="AlphaFoldDB" id="A0A9P7A9B7"/>
<sequence>MDPGGSDNFLKLTAALKIILGCLIQLLHRATQILVEYLLEYLDLYPNDVKPDHHYVTHISDPIRDYTLSTTF</sequence>
<name>A0A9P7A9B7_9AGAM</name>